<dbReference type="InterPro" id="IPR045629">
    <property type="entry name" value="DUF6232"/>
</dbReference>
<sequence>MITYYDDRSVQVTSTAVRVDGRSYPLAELTTVWHRRGDRSWRVLAGRGAIGAALAGPLVAAVLGIALAVWLQRSAAVTVAVVGVSVLVGLAVGPLADFLFEHLDRSYARGSREMEMWAEWRGRPVRLLHTRDAMRFGQVYRAVQRAMESLPAAPGRPAPGRPAPGRPATGRPATGPAATGQNVIGSSGSRPSPRNRP</sequence>
<gene>
    <name evidence="3" type="ORF">F6X54_20430</name>
</gene>
<feature type="transmembrane region" description="Helical" evidence="2">
    <location>
        <begin position="77"/>
        <end position="100"/>
    </location>
</feature>
<accession>A0ABQ6UD99</accession>
<feature type="compositionally biased region" description="Low complexity" evidence="1">
    <location>
        <begin position="166"/>
        <end position="197"/>
    </location>
</feature>
<keyword evidence="2" id="KW-0472">Membrane</keyword>
<dbReference type="RefSeq" id="WP_151014113.1">
    <property type="nucleotide sequence ID" value="NZ_CP084582.1"/>
</dbReference>
<feature type="compositionally biased region" description="Pro residues" evidence="1">
    <location>
        <begin position="154"/>
        <end position="165"/>
    </location>
</feature>
<evidence type="ECO:0000313" key="4">
    <source>
        <dbReference type="Proteomes" id="UP000471364"/>
    </source>
</evidence>
<feature type="region of interest" description="Disordered" evidence="1">
    <location>
        <begin position="150"/>
        <end position="197"/>
    </location>
</feature>
<dbReference type="Pfam" id="PF19744">
    <property type="entry name" value="DUF6232"/>
    <property type="match status" value="1"/>
</dbReference>
<keyword evidence="2" id="KW-1133">Transmembrane helix</keyword>
<keyword evidence="2" id="KW-0812">Transmembrane</keyword>
<reference evidence="3 4" key="1">
    <citation type="submission" date="2019-09" db="EMBL/GenBank/DDBJ databases">
        <title>High taxonomic diversity of Micromonospora strains isolated from Medicago sativa nodules in different geographical locations.</title>
        <authorList>
            <person name="Martinez-Hidalgo P."/>
            <person name="Flores-Felix J.D."/>
            <person name="Velazquez E."/>
            <person name="Brau L."/>
            <person name="Trujillo M.E."/>
            <person name="Martinez-Molina E."/>
        </authorList>
    </citation>
    <scope>NUCLEOTIDE SEQUENCE [LARGE SCALE GENOMIC DNA]</scope>
    <source>
        <strain evidence="3 4">ALFB5</strain>
    </source>
</reference>
<keyword evidence="4" id="KW-1185">Reference proteome</keyword>
<feature type="transmembrane region" description="Helical" evidence="2">
    <location>
        <begin position="44"/>
        <end position="71"/>
    </location>
</feature>
<name>A0ABQ6UD99_9ACTN</name>
<evidence type="ECO:0000256" key="2">
    <source>
        <dbReference type="SAM" id="Phobius"/>
    </source>
</evidence>
<proteinExistence type="predicted"/>
<comment type="caution">
    <text evidence="3">The sequence shown here is derived from an EMBL/GenBank/DDBJ whole genome shotgun (WGS) entry which is preliminary data.</text>
</comment>
<evidence type="ECO:0000313" key="3">
    <source>
        <dbReference type="EMBL" id="KAB1109049.1"/>
    </source>
</evidence>
<protein>
    <submittedName>
        <fullName evidence="3">Uncharacterized protein</fullName>
    </submittedName>
</protein>
<dbReference type="EMBL" id="WAAR01000097">
    <property type="protein sequence ID" value="KAB1109049.1"/>
    <property type="molecule type" value="Genomic_DNA"/>
</dbReference>
<evidence type="ECO:0000256" key="1">
    <source>
        <dbReference type="SAM" id="MobiDB-lite"/>
    </source>
</evidence>
<organism evidence="3 4">
    <name type="scientific">Micromonospora aurantiaca</name>
    <name type="common">nom. illeg.</name>
    <dbReference type="NCBI Taxonomy" id="47850"/>
    <lineage>
        <taxon>Bacteria</taxon>
        <taxon>Bacillati</taxon>
        <taxon>Actinomycetota</taxon>
        <taxon>Actinomycetes</taxon>
        <taxon>Micromonosporales</taxon>
        <taxon>Micromonosporaceae</taxon>
        <taxon>Micromonospora</taxon>
    </lineage>
</organism>
<dbReference type="Proteomes" id="UP000471364">
    <property type="component" value="Unassembled WGS sequence"/>
</dbReference>